<reference evidence="2" key="1">
    <citation type="submission" date="2023-06" db="EMBL/GenBank/DDBJ databases">
        <title>A Treasure from Seagulls: Isolation and Description of Aciduricobacillus qingdaonensis gen. nov., sp. nov., a Rare Obligately Uric Acid-utilizing Member in the Family Bacillaceae.</title>
        <authorList>
            <person name="Liu W."/>
            <person name="Wang B."/>
        </authorList>
    </citation>
    <scope>NUCLEOTIDE SEQUENCE</scope>
    <source>
        <strain evidence="2">44XB</strain>
    </source>
</reference>
<feature type="transmembrane region" description="Helical" evidence="1">
    <location>
        <begin position="48"/>
        <end position="68"/>
    </location>
</feature>
<keyword evidence="1" id="KW-1133">Transmembrane helix</keyword>
<dbReference type="Pfam" id="PF13782">
    <property type="entry name" value="SpoVAB"/>
    <property type="match status" value="1"/>
</dbReference>
<feature type="transmembrane region" description="Helical" evidence="1">
    <location>
        <begin position="12"/>
        <end position="36"/>
    </location>
</feature>
<dbReference type="RefSeq" id="WP_348025551.1">
    <property type="nucleotide sequence ID" value="NZ_CP129113.1"/>
</dbReference>
<keyword evidence="1" id="KW-0812">Transmembrane</keyword>
<proteinExistence type="predicted"/>
<keyword evidence="3" id="KW-1185">Reference proteome</keyword>
<name>A0ABY9KRN8_9BACI</name>
<feature type="transmembrane region" description="Helical" evidence="1">
    <location>
        <begin position="80"/>
        <end position="105"/>
    </location>
</feature>
<evidence type="ECO:0000313" key="3">
    <source>
        <dbReference type="Proteomes" id="UP001180087"/>
    </source>
</evidence>
<accession>A0ABY9KRN8</accession>
<protein>
    <submittedName>
        <fullName evidence="2">Stage V sporulation protein AB</fullName>
    </submittedName>
</protein>
<organism evidence="2 3">
    <name type="scientific">Aciduricibacillus chroicocephali</name>
    <dbReference type="NCBI Taxonomy" id="3054939"/>
    <lineage>
        <taxon>Bacteria</taxon>
        <taxon>Bacillati</taxon>
        <taxon>Bacillota</taxon>
        <taxon>Bacilli</taxon>
        <taxon>Bacillales</taxon>
        <taxon>Bacillaceae</taxon>
        <taxon>Aciduricibacillus</taxon>
    </lineage>
</organism>
<keyword evidence="1" id="KW-0472">Membrane</keyword>
<gene>
    <name evidence="2" type="ORF">QR721_07395</name>
</gene>
<feature type="transmembrane region" description="Helical" evidence="1">
    <location>
        <begin position="117"/>
        <end position="138"/>
    </location>
</feature>
<evidence type="ECO:0000313" key="2">
    <source>
        <dbReference type="EMBL" id="WLV23483.1"/>
    </source>
</evidence>
<sequence>MVRAIAAEAGQILLGFSSGLAVGAGFVAFITVLGVIPRLVQLARAEKHIRLFGTCATAGALMGTYLSFTGWTWSVPVIVLAVWGLLHGLFVGMLAAALTEILNVFPILSKRLRLERYLKWLIMAFVFGKIAGSLFQWLSFVK</sequence>
<dbReference type="EMBL" id="CP129113">
    <property type="protein sequence ID" value="WLV23483.1"/>
    <property type="molecule type" value="Genomic_DNA"/>
</dbReference>
<evidence type="ECO:0000256" key="1">
    <source>
        <dbReference type="SAM" id="Phobius"/>
    </source>
</evidence>
<dbReference type="InterPro" id="IPR020144">
    <property type="entry name" value="SpoVAB"/>
</dbReference>
<dbReference type="Proteomes" id="UP001180087">
    <property type="component" value="Chromosome"/>
</dbReference>